<keyword evidence="2" id="KW-0472">Membrane</keyword>
<organism evidence="3 4">
    <name type="scientific">Penicillium subrubescens</name>
    <dbReference type="NCBI Taxonomy" id="1316194"/>
    <lineage>
        <taxon>Eukaryota</taxon>
        <taxon>Fungi</taxon>
        <taxon>Dikarya</taxon>
        <taxon>Ascomycota</taxon>
        <taxon>Pezizomycotina</taxon>
        <taxon>Eurotiomycetes</taxon>
        <taxon>Eurotiomycetidae</taxon>
        <taxon>Eurotiales</taxon>
        <taxon>Aspergillaceae</taxon>
        <taxon>Penicillium</taxon>
    </lineage>
</organism>
<sequence length="128" mass="14015">MARIAPKMAPGKKPARTAFVGKEGHVDERDAVDVEFEEEDDGEETGVNVVPVVSVVVEEDVVEEFEDVAVLEVFVFKAQVLFPWHVYPKGQQALPHVGREALSLVVLTVLLGCAVAFCSWTSQTMGEM</sequence>
<keyword evidence="2" id="KW-1133">Transmembrane helix</keyword>
<gene>
    <name evidence="3" type="ORF">PENSUB_3105</name>
</gene>
<accession>A0A1Q5UG29</accession>
<proteinExistence type="predicted"/>
<feature type="transmembrane region" description="Helical" evidence="2">
    <location>
        <begin position="101"/>
        <end position="122"/>
    </location>
</feature>
<evidence type="ECO:0000313" key="3">
    <source>
        <dbReference type="EMBL" id="OKP11413.1"/>
    </source>
</evidence>
<name>A0A1Q5UG29_9EURO</name>
<evidence type="ECO:0000256" key="1">
    <source>
        <dbReference type="SAM" id="MobiDB-lite"/>
    </source>
</evidence>
<comment type="caution">
    <text evidence="3">The sequence shown here is derived from an EMBL/GenBank/DDBJ whole genome shotgun (WGS) entry which is preliminary data.</text>
</comment>
<dbReference type="AlphaFoldDB" id="A0A1Q5UG29"/>
<keyword evidence="2" id="KW-0812">Transmembrane</keyword>
<keyword evidence="4" id="KW-1185">Reference proteome</keyword>
<evidence type="ECO:0000313" key="4">
    <source>
        <dbReference type="Proteomes" id="UP000186955"/>
    </source>
</evidence>
<feature type="region of interest" description="Disordered" evidence="1">
    <location>
        <begin position="1"/>
        <end position="20"/>
    </location>
</feature>
<dbReference type="Proteomes" id="UP000186955">
    <property type="component" value="Unassembled WGS sequence"/>
</dbReference>
<evidence type="ECO:0000256" key="2">
    <source>
        <dbReference type="SAM" id="Phobius"/>
    </source>
</evidence>
<dbReference type="EMBL" id="MNBE01000280">
    <property type="protein sequence ID" value="OKP11413.1"/>
    <property type="molecule type" value="Genomic_DNA"/>
</dbReference>
<reference evidence="3 4" key="1">
    <citation type="submission" date="2016-10" db="EMBL/GenBank/DDBJ databases">
        <title>Genome sequence of the ascomycete fungus Penicillium subrubescens.</title>
        <authorList>
            <person name="De Vries R.P."/>
            <person name="Peng M."/>
            <person name="Dilokpimol A."/>
            <person name="Hilden K."/>
            <person name="Makela M.R."/>
            <person name="Grigoriev I."/>
            <person name="Riley R."/>
            <person name="Granchi Z."/>
        </authorList>
    </citation>
    <scope>NUCLEOTIDE SEQUENCE [LARGE SCALE GENOMIC DNA]</scope>
    <source>
        <strain evidence="3 4">CBS 132785</strain>
    </source>
</reference>
<protein>
    <submittedName>
        <fullName evidence="3">Uncharacterized protein</fullName>
    </submittedName>
</protein>